<proteinExistence type="predicted"/>
<organism evidence="1 2">
    <name type="scientific">Methanosarcina barkeri str. Wiesmoor</name>
    <dbReference type="NCBI Taxonomy" id="1434109"/>
    <lineage>
        <taxon>Archaea</taxon>
        <taxon>Methanobacteriati</taxon>
        <taxon>Methanobacteriota</taxon>
        <taxon>Stenosarchaea group</taxon>
        <taxon>Methanomicrobia</taxon>
        <taxon>Methanosarcinales</taxon>
        <taxon>Methanosarcinaceae</taxon>
        <taxon>Methanosarcina</taxon>
    </lineage>
</organism>
<dbReference type="GeneID" id="24825077"/>
<accession>A0A0E3LMB0</accession>
<dbReference type="PANTHER" id="PTHR43546:SF8">
    <property type="entry name" value="METALLO-BETA-LACTAMASE DOMAIN-CONTAINING PROTEIN"/>
    <property type="match status" value="1"/>
</dbReference>
<dbReference type="RefSeq" id="WP_011306281.1">
    <property type="nucleotide sequence ID" value="NZ_CP009526.1"/>
</dbReference>
<sequence length="220" mass="24258">MNRVKIGNVTIQWLGHSGFLLEGDEKKIYIDPYDLSEEPAFEDKADILLITHEHFDHCSPDDIRKVRRSDSTTLIPESLSLQFKGDARRVAEGDVLADGLEIKGTRIEVVPAYNLDKPYHPHGLGVGYIVELGGIRIYHAGDCDFIPEMKNIRVDVALLPIGGTYTMDEEEAASAAAAISPKDVIPMHYGKPDITGGDPEKFKALVHGKNPDINVIILDS</sequence>
<dbReference type="Proteomes" id="UP000033038">
    <property type="component" value="Chromosome"/>
</dbReference>
<name>A0A0E3LMB0_METBA</name>
<dbReference type="InterPro" id="IPR036866">
    <property type="entry name" value="RibonucZ/Hydroxyglut_hydro"/>
</dbReference>
<protein>
    <submittedName>
        <fullName evidence="1">Putative metal dependent hydrolase</fullName>
    </submittedName>
</protein>
<reference evidence="1 2" key="1">
    <citation type="submission" date="2014-07" db="EMBL/GenBank/DDBJ databases">
        <title>Methanogenic archaea and the global carbon cycle.</title>
        <authorList>
            <person name="Henriksen J.R."/>
            <person name="Luke J."/>
            <person name="Reinhart S."/>
            <person name="Benedict M.N."/>
            <person name="Youngblut N.D."/>
            <person name="Metcalf M.E."/>
            <person name="Whitaker R.J."/>
            <person name="Metcalf W.W."/>
        </authorList>
    </citation>
    <scope>NUCLEOTIDE SEQUENCE [LARGE SCALE GENOMIC DNA]</scope>
    <source>
        <strain evidence="1 2">Wiesmoor</strain>
    </source>
</reference>
<evidence type="ECO:0000313" key="2">
    <source>
        <dbReference type="Proteomes" id="UP000033038"/>
    </source>
</evidence>
<dbReference type="InterPro" id="IPR050114">
    <property type="entry name" value="UPF0173_UPF0282_UlaG_hydrolase"/>
</dbReference>
<dbReference type="Gene3D" id="3.60.15.10">
    <property type="entry name" value="Ribonuclease Z/Hydroxyacylglutathione hydrolase-like"/>
    <property type="match status" value="1"/>
</dbReference>
<dbReference type="PANTHER" id="PTHR43546">
    <property type="entry name" value="UPF0173 METAL-DEPENDENT HYDROLASE MJ1163-RELATED"/>
    <property type="match status" value="1"/>
</dbReference>
<evidence type="ECO:0000313" key="1">
    <source>
        <dbReference type="EMBL" id="AKB52706.1"/>
    </source>
</evidence>
<gene>
    <name evidence="1" type="ORF">MSBRW_3453</name>
</gene>
<keyword evidence="1" id="KW-0378">Hydrolase</keyword>
<dbReference type="GO" id="GO:0016787">
    <property type="term" value="F:hydrolase activity"/>
    <property type="evidence" value="ECO:0007669"/>
    <property type="project" value="UniProtKB-KW"/>
</dbReference>
<dbReference type="KEGG" id="mbw:MSBRW_3453"/>
<dbReference type="EMBL" id="CP009526">
    <property type="protein sequence ID" value="AKB52706.1"/>
    <property type="molecule type" value="Genomic_DNA"/>
</dbReference>
<dbReference type="SUPFAM" id="SSF56281">
    <property type="entry name" value="Metallo-hydrolase/oxidoreductase"/>
    <property type="match status" value="1"/>
</dbReference>
<dbReference type="PATRIC" id="fig|1434109.4.peg.4477"/>
<dbReference type="AlphaFoldDB" id="A0A0E3LMB0"/>
<dbReference type="HOGENOM" id="CLU_070010_0_1_2"/>
<dbReference type="Pfam" id="PF13483">
    <property type="entry name" value="Lactamase_B_3"/>
    <property type="match status" value="1"/>
</dbReference>